<proteinExistence type="predicted"/>
<accession>A0A6I1MY18</accession>
<dbReference type="AlphaFoldDB" id="A0A6I1MY18"/>
<evidence type="ECO:0000313" key="3">
    <source>
        <dbReference type="Proteomes" id="UP000430345"/>
    </source>
</evidence>
<reference evidence="1 3" key="1">
    <citation type="submission" date="2019-10" db="EMBL/GenBank/DDBJ databases">
        <title>The Genome Sequence of Clostridium tarantellae Isolated from Fish Brain.</title>
        <authorList>
            <person name="Bano L."/>
            <person name="Kiel M."/>
            <person name="Sales G."/>
            <person name="Doxey A.C."/>
            <person name="Mansfield M.J."/>
            <person name="Schiavone M."/>
            <person name="Rossetto O."/>
            <person name="Pirazzini M."/>
            <person name="Dobrindt U."/>
            <person name="Montecucco C."/>
        </authorList>
    </citation>
    <scope>NUCLEOTIDE SEQUENCE [LARGE SCALE GENOMIC DNA]</scope>
    <source>
        <strain evidence="1 3">DSM 3997</strain>
    </source>
</reference>
<dbReference type="Proteomes" id="UP000430345">
    <property type="component" value="Unassembled WGS sequence"/>
</dbReference>
<dbReference type="EMBL" id="WHJC01000498">
    <property type="protein sequence ID" value="MPQ45200.1"/>
    <property type="molecule type" value="Genomic_DNA"/>
</dbReference>
<keyword evidence="3" id="KW-1185">Reference proteome</keyword>
<dbReference type="Pfam" id="PF23857">
    <property type="entry name" value="Phage_TAC_19"/>
    <property type="match status" value="1"/>
</dbReference>
<sequence>MNIVLNINGENKSFSARKITGMKYRRFLEIQSVLSEVEEKQLPFKLEHYDMLVTFLVEVFDNKFTEEELLEGLGADEIQVKWIEVAKEVDSRTKAGMQKLTKN</sequence>
<comment type="caution">
    <text evidence="1">The sequence shown here is derived from an EMBL/GenBank/DDBJ whole genome shotgun (WGS) entry which is preliminary data.</text>
</comment>
<gene>
    <name evidence="1" type="ORF">GBZ86_15000</name>
    <name evidence="2" type="ORF">GBZ86_15905</name>
</gene>
<name>A0A6I1MY18_9CLOT</name>
<dbReference type="RefSeq" id="WP_152891990.1">
    <property type="nucleotide sequence ID" value="NZ_WHJC01000405.1"/>
</dbReference>
<evidence type="ECO:0000313" key="2">
    <source>
        <dbReference type="EMBL" id="MPQ45200.1"/>
    </source>
</evidence>
<protein>
    <submittedName>
        <fullName evidence="1">Uncharacterized protein</fullName>
    </submittedName>
</protein>
<evidence type="ECO:0000313" key="1">
    <source>
        <dbReference type="EMBL" id="MPQ45029.1"/>
    </source>
</evidence>
<dbReference type="NCBIfam" id="NF047360">
    <property type="entry name" value="tail_chap_PVL"/>
    <property type="match status" value="1"/>
</dbReference>
<organism evidence="1 3">
    <name type="scientific">Clostridium tarantellae</name>
    <dbReference type="NCBI Taxonomy" id="39493"/>
    <lineage>
        <taxon>Bacteria</taxon>
        <taxon>Bacillati</taxon>
        <taxon>Bacillota</taxon>
        <taxon>Clostridia</taxon>
        <taxon>Eubacteriales</taxon>
        <taxon>Clostridiaceae</taxon>
        <taxon>Clostridium</taxon>
    </lineage>
</organism>
<dbReference type="InterPro" id="IPR057006">
    <property type="entry name" value="Phage_TAC_19"/>
</dbReference>
<dbReference type="EMBL" id="WHJC01000405">
    <property type="protein sequence ID" value="MPQ45029.1"/>
    <property type="molecule type" value="Genomic_DNA"/>
</dbReference>